<protein>
    <submittedName>
        <fullName evidence="2">Uncharacterized protein</fullName>
    </submittedName>
</protein>
<keyword evidence="1" id="KW-0175">Coiled coil</keyword>
<proteinExistence type="predicted"/>
<dbReference type="Proteomes" id="UP001153069">
    <property type="component" value="Unassembled WGS sequence"/>
</dbReference>
<sequence length="124" mass="14524">MEGTTAKMTQIENSCDQVVNSLRSEIADIVEDRCRTELELRKQLEVLKEKTRELQAEYDERIKENQKTLESLKTKAEAVVPLEELEAEMDETYARLYELKRIHETQATTLEQLDTNLKARRQPI</sequence>
<name>A0A9N8EKZ6_9STRA</name>
<feature type="coiled-coil region" evidence="1">
    <location>
        <begin position="37"/>
        <end position="102"/>
    </location>
</feature>
<organism evidence="2 3">
    <name type="scientific">Seminavis robusta</name>
    <dbReference type="NCBI Taxonomy" id="568900"/>
    <lineage>
        <taxon>Eukaryota</taxon>
        <taxon>Sar</taxon>
        <taxon>Stramenopiles</taxon>
        <taxon>Ochrophyta</taxon>
        <taxon>Bacillariophyta</taxon>
        <taxon>Bacillariophyceae</taxon>
        <taxon>Bacillariophycidae</taxon>
        <taxon>Naviculales</taxon>
        <taxon>Naviculaceae</taxon>
        <taxon>Seminavis</taxon>
    </lineage>
</organism>
<accession>A0A9N8EKZ6</accession>
<comment type="caution">
    <text evidence="2">The sequence shown here is derived from an EMBL/GenBank/DDBJ whole genome shotgun (WGS) entry which is preliminary data.</text>
</comment>
<evidence type="ECO:0000313" key="3">
    <source>
        <dbReference type="Proteomes" id="UP001153069"/>
    </source>
</evidence>
<keyword evidence="3" id="KW-1185">Reference proteome</keyword>
<gene>
    <name evidence="2" type="ORF">SEMRO_1152_G246980.1</name>
</gene>
<reference evidence="2" key="1">
    <citation type="submission" date="2020-06" db="EMBL/GenBank/DDBJ databases">
        <authorList>
            <consortium name="Plant Systems Biology data submission"/>
        </authorList>
    </citation>
    <scope>NUCLEOTIDE SEQUENCE</scope>
    <source>
        <strain evidence="2">D6</strain>
    </source>
</reference>
<dbReference type="EMBL" id="CAICTM010001150">
    <property type="protein sequence ID" value="CAB9520994.1"/>
    <property type="molecule type" value="Genomic_DNA"/>
</dbReference>
<evidence type="ECO:0000256" key="1">
    <source>
        <dbReference type="SAM" id="Coils"/>
    </source>
</evidence>
<evidence type="ECO:0000313" key="2">
    <source>
        <dbReference type="EMBL" id="CAB9520994.1"/>
    </source>
</evidence>
<dbReference type="AlphaFoldDB" id="A0A9N8EKZ6"/>
<dbReference type="OrthoDB" id="44352at2759"/>